<dbReference type="EMBL" id="CALOZG010000005">
    <property type="protein sequence ID" value="CAH4026759.1"/>
    <property type="molecule type" value="Genomic_DNA"/>
</dbReference>
<evidence type="ECO:0000313" key="2">
    <source>
        <dbReference type="Proteomes" id="UP001152562"/>
    </source>
</evidence>
<dbReference type="Proteomes" id="UP001152562">
    <property type="component" value="Unassembled WGS sequence"/>
</dbReference>
<keyword evidence="2" id="KW-1185">Reference proteome</keyword>
<evidence type="ECO:0000313" key="1">
    <source>
        <dbReference type="EMBL" id="CAH4026759.1"/>
    </source>
</evidence>
<comment type="caution">
    <text evidence="1">The sequence shown here is derived from an EMBL/GenBank/DDBJ whole genome shotgun (WGS) entry which is preliminary data.</text>
</comment>
<accession>A0A9P0TDY1</accession>
<dbReference type="AlphaFoldDB" id="A0A9P0TDY1"/>
<name>A0A9P0TDY1_PIEBR</name>
<organism evidence="1 2">
    <name type="scientific">Pieris brassicae</name>
    <name type="common">White butterfly</name>
    <name type="synonym">Large white butterfly</name>
    <dbReference type="NCBI Taxonomy" id="7116"/>
    <lineage>
        <taxon>Eukaryota</taxon>
        <taxon>Metazoa</taxon>
        <taxon>Ecdysozoa</taxon>
        <taxon>Arthropoda</taxon>
        <taxon>Hexapoda</taxon>
        <taxon>Insecta</taxon>
        <taxon>Pterygota</taxon>
        <taxon>Neoptera</taxon>
        <taxon>Endopterygota</taxon>
        <taxon>Lepidoptera</taxon>
        <taxon>Glossata</taxon>
        <taxon>Ditrysia</taxon>
        <taxon>Papilionoidea</taxon>
        <taxon>Pieridae</taxon>
        <taxon>Pierinae</taxon>
        <taxon>Pieris</taxon>
    </lineage>
</organism>
<proteinExistence type="predicted"/>
<gene>
    <name evidence="1" type="ORF">PIBRA_LOCUS4428</name>
</gene>
<reference evidence="1" key="1">
    <citation type="submission" date="2022-05" db="EMBL/GenBank/DDBJ databases">
        <authorList>
            <person name="Okamura Y."/>
        </authorList>
    </citation>
    <scope>NUCLEOTIDE SEQUENCE</scope>
</reference>
<sequence>MVWGKAATPANIKAGFEATGIFPFDPEKIPPEAYAPSIPTYNPSADITNSLKNNALSNQHLQSIDLNIALKDIISVSTSDGISSGGFDDDDDIPVDLRYTVFRSDRNTTISSRTKQDGGGGVCIAVHKRLEVIERLLWKSICENLWVDERHFSCIPIKLSHGRVENTFLDDITCCNLKQCNMVRNTSERTLDLVLTNSPKTVKSRGVPIQSSVLQLANITEIIFDVTKSKIFFVSSGDEKEIYRIERSRTIIRNTLDVRDIPV</sequence>
<protein>
    <submittedName>
        <fullName evidence="1">Uncharacterized protein</fullName>
    </submittedName>
</protein>